<feature type="active site" description="Nucleophile" evidence="7">
    <location>
        <position position="453"/>
    </location>
</feature>
<feature type="signal peptide" evidence="8">
    <location>
        <begin position="1"/>
        <end position="19"/>
    </location>
</feature>
<proteinExistence type="inferred from homology"/>
<dbReference type="EMBL" id="WSTB01000007">
    <property type="protein sequence ID" value="MWB95522.1"/>
    <property type="molecule type" value="Genomic_DNA"/>
</dbReference>
<feature type="domain" description="L,D-TPase catalytic" evidence="9">
    <location>
        <begin position="324"/>
        <end position="481"/>
    </location>
</feature>
<gene>
    <name evidence="10" type="ORF">GON26_14220</name>
</gene>
<keyword evidence="3" id="KW-0808">Transferase</keyword>
<evidence type="ECO:0000313" key="10">
    <source>
        <dbReference type="EMBL" id="MWB95522.1"/>
    </source>
</evidence>
<name>A0A6I4NRA9_9FLAO</name>
<organism evidence="10 11">
    <name type="scientific">Flavobacterium hydrocarbonoxydans</name>
    <dbReference type="NCBI Taxonomy" id="2683249"/>
    <lineage>
        <taxon>Bacteria</taxon>
        <taxon>Pseudomonadati</taxon>
        <taxon>Bacteroidota</taxon>
        <taxon>Flavobacteriia</taxon>
        <taxon>Flavobacteriales</taxon>
        <taxon>Flavobacteriaceae</taxon>
        <taxon>Flavobacterium</taxon>
    </lineage>
</organism>
<comment type="similarity">
    <text evidence="2">Belongs to the YkuD family.</text>
</comment>
<dbReference type="Gene3D" id="2.40.440.10">
    <property type="entry name" value="L,D-transpeptidase catalytic domain-like"/>
    <property type="match status" value="1"/>
</dbReference>
<dbReference type="InterPro" id="IPR045380">
    <property type="entry name" value="LD_TPept_scaffold_dom"/>
</dbReference>
<keyword evidence="4 7" id="KW-0133">Cell shape</keyword>
<dbReference type="InterPro" id="IPR005490">
    <property type="entry name" value="LD_TPept_cat_dom"/>
</dbReference>
<evidence type="ECO:0000259" key="9">
    <source>
        <dbReference type="PROSITE" id="PS52029"/>
    </source>
</evidence>
<keyword evidence="5 7" id="KW-0573">Peptidoglycan synthesis</keyword>
<dbReference type="InterPro" id="IPR052905">
    <property type="entry name" value="LD-transpeptidase_YkuD-like"/>
</dbReference>
<keyword evidence="6 7" id="KW-0961">Cell wall biogenesis/degradation</keyword>
<dbReference type="Pfam" id="PF03734">
    <property type="entry name" value="YkuD"/>
    <property type="match status" value="1"/>
</dbReference>
<dbReference type="GO" id="GO:0008360">
    <property type="term" value="P:regulation of cell shape"/>
    <property type="evidence" value="ECO:0007669"/>
    <property type="project" value="UniProtKB-UniRule"/>
</dbReference>
<dbReference type="PANTHER" id="PTHR41533:SF2">
    <property type="entry name" value="BLR7131 PROTEIN"/>
    <property type="match status" value="1"/>
</dbReference>
<evidence type="ECO:0000256" key="2">
    <source>
        <dbReference type="ARBA" id="ARBA00005992"/>
    </source>
</evidence>
<evidence type="ECO:0000256" key="5">
    <source>
        <dbReference type="ARBA" id="ARBA00022984"/>
    </source>
</evidence>
<dbReference type="GO" id="GO:0016740">
    <property type="term" value="F:transferase activity"/>
    <property type="evidence" value="ECO:0007669"/>
    <property type="project" value="UniProtKB-KW"/>
</dbReference>
<dbReference type="PANTHER" id="PTHR41533">
    <property type="entry name" value="L,D-TRANSPEPTIDASE HI_1667-RELATED"/>
    <property type="match status" value="1"/>
</dbReference>
<dbReference type="SUPFAM" id="SSF141523">
    <property type="entry name" value="L,D-transpeptidase catalytic domain-like"/>
    <property type="match status" value="1"/>
</dbReference>
<dbReference type="AlphaFoldDB" id="A0A6I4NRA9"/>
<feature type="chain" id="PRO_5026068321" evidence="8">
    <location>
        <begin position="20"/>
        <end position="539"/>
    </location>
</feature>
<keyword evidence="11" id="KW-1185">Reference proteome</keyword>
<protein>
    <submittedName>
        <fullName evidence="10">L,D-transpeptidase family protein</fullName>
    </submittedName>
</protein>
<accession>A0A6I4NRA9</accession>
<feature type="active site" description="Proton donor/acceptor" evidence="7">
    <location>
        <position position="434"/>
    </location>
</feature>
<dbReference type="GO" id="GO:0071555">
    <property type="term" value="P:cell wall organization"/>
    <property type="evidence" value="ECO:0007669"/>
    <property type="project" value="UniProtKB-UniRule"/>
</dbReference>
<dbReference type="InterPro" id="IPR036365">
    <property type="entry name" value="PGBD-like_sf"/>
</dbReference>
<dbReference type="PROSITE" id="PS52029">
    <property type="entry name" value="LD_TPASE"/>
    <property type="match status" value="1"/>
</dbReference>
<keyword evidence="8" id="KW-0732">Signal</keyword>
<comment type="caution">
    <text evidence="10">The sequence shown here is derived from an EMBL/GenBank/DDBJ whole genome shotgun (WGS) entry which is preliminary data.</text>
</comment>
<dbReference type="InterPro" id="IPR038063">
    <property type="entry name" value="Transpep_catalytic_dom"/>
</dbReference>
<reference evidence="10 11" key="1">
    <citation type="submission" date="2019-12" db="EMBL/GenBank/DDBJ databases">
        <authorList>
            <person name="Kim Y.S."/>
        </authorList>
    </citation>
    <scope>NUCLEOTIDE SEQUENCE [LARGE SCALE GENOMIC DNA]</scope>
    <source>
        <strain evidence="10 11">GA093</strain>
    </source>
</reference>
<dbReference type="GO" id="GO:0004180">
    <property type="term" value="F:carboxypeptidase activity"/>
    <property type="evidence" value="ECO:0007669"/>
    <property type="project" value="UniProtKB-ARBA"/>
</dbReference>
<evidence type="ECO:0000256" key="6">
    <source>
        <dbReference type="ARBA" id="ARBA00023316"/>
    </source>
</evidence>
<comment type="pathway">
    <text evidence="1 7">Cell wall biogenesis; peptidoglycan biosynthesis.</text>
</comment>
<dbReference type="UniPathway" id="UPA00219"/>
<evidence type="ECO:0000256" key="3">
    <source>
        <dbReference type="ARBA" id="ARBA00022679"/>
    </source>
</evidence>
<sequence>MKKFILLIVFLGASLTVSSFNHLEKNDLMIAKNNTVTNHINSFDVYDFQTVNVELLNDFFKRYPNLKQYQNEVASLYKNRSYEPIWFQDNSINALGQTLYQKLKNLDQEGLAIKLPYKKDLDLAFGSDNADKLSESDTDMLLSTMYVIYMSNVYEGIDAETVKKSGWLLPKKKISYVALLDSLMTNPALLEKNNDLLIPQYYKLQEVLKKYQKIEQDKTWTPIAFTAPYKDLRPDATSEIIRQVRNRLFLLGDLATDSGSDFYDRELMDGVMKYKLRNGLTPNYIIKEEHIQQLNVPIAERIKTLMINMERSRWISPKMIQENEFVMVNVPSFMLKYVKNGKTELESNVFVGASYTKTTIFSGKIDKIVFSPYWYIPQSIVENELKMKIAADPNYLTDHNMEIVNGQMRQNPGPDNSLGLVKFIFPNGDDIYMHDTPAKTLFEFERRTFSHGCINVKKAKELAIAMLQDYPEWSPEKVDTAMAGVTEKPFKLATPIPIYISYFTAWVNENGEVGFYQDVYEHDNELSSALFPQDIVALN</sequence>
<dbReference type="Proteomes" id="UP000471501">
    <property type="component" value="Unassembled WGS sequence"/>
</dbReference>
<dbReference type="Pfam" id="PF20142">
    <property type="entry name" value="Scaffold"/>
    <property type="match status" value="1"/>
</dbReference>
<evidence type="ECO:0000256" key="4">
    <source>
        <dbReference type="ARBA" id="ARBA00022960"/>
    </source>
</evidence>
<dbReference type="GO" id="GO:0009252">
    <property type="term" value="P:peptidoglycan biosynthetic process"/>
    <property type="evidence" value="ECO:0007669"/>
    <property type="project" value="UniProtKB-UniPathway"/>
</dbReference>
<dbReference type="SUPFAM" id="SSF47090">
    <property type="entry name" value="PGBD-like"/>
    <property type="match status" value="1"/>
</dbReference>
<evidence type="ECO:0000256" key="1">
    <source>
        <dbReference type="ARBA" id="ARBA00004752"/>
    </source>
</evidence>
<evidence type="ECO:0000256" key="7">
    <source>
        <dbReference type="PROSITE-ProRule" id="PRU01373"/>
    </source>
</evidence>
<dbReference type="RefSeq" id="WP_160375445.1">
    <property type="nucleotide sequence ID" value="NZ_WSTB01000007.1"/>
</dbReference>
<dbReference type="CDD" id="cd16913">
    <property type="entry name" value="YkuD_like"/>
    <property type="match status" value="1"/>
</dbReference>
<evidence type="ECO:0000256" key="8">
    <source>
        <dbReference type="SAM" id="SignalP"/>
    </source>
</evidence>
<evidence type="ECO:0000313" key="11">
    <source>
        <dbReference type="Proteomes" id="UP000471501"/>
    </source>
</evidence>